<evidence type="ECO:0000313" key="2">
    <source>
        <dbReference type="Proteomes" id="UP000276133"/>
    </source>
</evidence>
<evidence type="ECO:0000313" key="1">
    <source>
        <dbReference type="EMBL" id="RNA44767.1"/>
    </source>
</evidence>
<protein>
    <submittedName>
        <fullName evidence="1">Uncharacterized protein</fullName>
    </submittedName>
</protein>
<dbReference type="Proteomes" id="UP000276133">
    <property type="component" value="Unassembled WGS sequence"/>
</dbReference>
<accession>A0A3M7TA12</accession>
<dbReference type="EMBL" id="REGN01000060">
    <property type="protein sequence ID" value="RNA44767.1"/>
    <property type="molecule type" value="Genomic_DNA"/>
</dbReference>
<name>A0A3M7TA12_BRAPC</name>
<dbReference type="AlphaFoldDB" id="A0A3M7TA12"/>
<comment type="caution">
    <text evidence="1">The sequence shown here is derived from an EMBL/GenBank/DDBJ whole genome shotgun (WGS) entry which is preliminary data.</text>
</comment>
<keyword evidence="2" id="KW-1185">Reference proteome</keyword>
<proteinExistence type="predicted"/>
<sequence>MFKKKENKNLHNNQCGLCKYQLFLQQSYNHHCLSFEMGKMVLKGLLSRNFTSRSLTIGTTRSRSVVRSSHVNTDVFNCCKNIL</sequence>
<reference evidence="1 2" key="1">
    <citation type="journal article" date="2018" name="Sci. Rep.">
        <title>Genomic signatures of local adaptation to the degree of environmental predictability in rotifers.</title>
        <authorList>
            <person name="Franch-Gras L."/>
            <person name="Hahn C."/>
            <person name="Garcia-Roger E.M."/>
            <person name="Carmona M.J."/>
            <person name="Serra M."/>
            <person name="Gomez A."/>
        </authorList>
    </citation>
    <scope>NUCLEOTIDE SEQUENCE [LARGE SCALE GENOMIC DNA]</scope>
    <source>
        <strain evidence="1">HYR1</strain>
    </source>
</reference>
<gene>
    <name evidence="1" type="ORF">BpHYR1_048031</name>
</gene>
<organism evidence="1 2">
    <name type="scientific">Brachionus plicatilis</name>
    <name type="common">Marine rotifer</name>
    <name type="synonym">Brachionus muelleri</name>
    <dbReference type="NCBI Taxonomy" id="10195"/>
    <lineage>
        <taxon>Eukaryota</taxon>
        <taxon>Metazoa</taxon>
        <taxon>Spiralia</taxon>
        <taxon>Gnathifera</taxon>
        <taxon>Rotifera</taxon>
        <taxon>Eurotatoria</taxon>
        <taxon>Monogononta</taxon>
        <taxon>Pseudotrocha</taxon>
        <taxon>Ploima</taxon>
        <taxon>Brachionidae</taxon>
        <taxon>Brachionus</taxon>
    </lineage>
</organism>